<keyword evidence="1" id="KW-0479">Metal-binding</keyword>
<evidence type="ECO:0000313" key="5">
    <source>
        <dbReference type="Proteomes" id="UP000236291"/>
    </source>
</evidence>
<dbReference type="GO" id="GO:0003676">
    <property type="term" value="F:nucleic acid binding"/>
    <property type="evidence" value="ECO:0007669"/>
    <property type="project" value="InterPro"/>
</dbReference>
<dbReference type="AlphaFoldDB" id="A0A2K3K3W1"/>
<dbReference type="InterPro" id="IPR001878">
    <property type="entry name" value="Znf_CCHC"/>
</dbReference>
<proteinExistence type="predicted"/>
<evidence type="ECO:0000256" key="1">
    <source>
        <dbReference type="PROSITE-ProRule" id="PRU00047"/>
    </source>
</evidence>
<dbReference type="Proteomes" id="UP000236291">
    <property type="component" value="Unassembled WGS sequence"/>
</dbReference>
<dbReference type="PROSITE" id="PS50158">
    <property type="entry name" value="ZF_CCHC"/>
    <property type="match status" value="1"/>
</dbReference>
<evidence type="ECO:0000259" key="3">
    <source>
        <dbReference type="PROSITE" id="PS50158"/>
    </source>
</evidence>
<evidence type="ECO:0000313" key="4">
    <source>
        <dbReference type="EMBL" id="PNX60952.1"/>
    </source>
</evidence>
<feature type="non-terminal residue" evidence="4">
    <location>
        <position position="60"/>
    </location>
</feature>
<gene>
    <name evidence="4" type="ORF">L195_g060432</name>
</gene>
<reference evidence="4 5" key="1">
    <citation type="journal article" date="2014" name="Am. J. Bot.">
        <title>Genome assembly and annotation for red clover (Trifolium pratense; Fabaceae).</title>
        <authorList>
            <person name="Istvanek J."/>
            <person name="Jaros M."/>
            <person name="Krenek A."/>
            <person name="Repkova J."/>
        </authorList>
    </citation>
    <scope>NUCLEOTIDE SEQUENCE [LARGE SCALE GENOMIC DNA]</scope>
    <source>
        <strain evidence="5">cv. Tatra</strain>
        <tissue evidence="4">Young leaves</tissue>
    </source>
</reference>
<feature type="compositionally biased region" description="Basic and acidic residues" evidence="2">
    <location>
        <begin position="39"/>
        <end position="60"/>
    </location>
</feature>
<dbReference type="EMBL" id="ASHM01139321">
    <property type="protein sequence ID" value="PNX60952.1"/>
    <property type="molecule type" value="Genomic_DNA"/>
</dbReference>
<reference evidence="4 5" key="2">
    <citation type="journal article" date="2017" name="Front. Plant Sci.">
        <title>Gene Classification and Mining of Molecular Markers Useful in Red Clover (Trifolium pratense) Breeding.</title>
        <authorList>
            <person name="Istvanek J."/>
            <person name="Dluhosova J."/>
            <person name="Dluhos P."/>
            <person name="Patkova L."/>
            <person name="Nedelnik J."/>
            <person name="Repkova J."/>
        </authorList>
    </citation>
    <scope>NUCLEOTIDE SEQUENCE [LARGE SCALE GENOMIC DNA]</scope>
    <source>
        <strain evidence="5">cv. Tatra</strain>
        <tissue evidence="4">Young leaves</tissue>
    </source>
</reference>
<organism evidence="4 5">
    <name type="scientific">Trifolium pratense</name>
    <name type="common">Red clover</name>
    <dbReference type="NCBI Taxonomy" id="57577"/>
    <lineage>
        <taxon>Eukaryota</taxon>
        <taxon>Viridiplantae</taxon>
        <taxon>Streptophyta</taxon>
        <taxon>Embryophyta</taxon>
        <taxon>Tracheophyta</taxon>
        <taxon>Spermatophyta</taxon>
        <taxon>Magnoliopsida</taxon>
        <taxon>eudicotyledons</taxon>
        <taxon>Gunneridae</taxon>
        <taxon>Pentapetalae</taxon>
        <taxon>rosids</taxon>
        <taxon>fabids</taxon>
        <taxon>Fabales</taxon>
        <taxon>Fabaceae</taxon>
        <taxon>Papilionoideae</taxon>
        <taxon>50 kb inversion clade</taxon>
        <taxon>NPAAA clade</taxon>
        <taxon>Hologalegina</taxon>
        <taxon>IRL clade</taxon>
        <taxon>Trifolieae</taxon>
        <taxon>Trifolium</taxon>
    </lineage>
</organism>
<protein>
    <recommendedName>
        <fullName evidence="3">CCHC-type domain-containing protein</fullName>
    </recommendedName>
</protein>
<dbReference type="Pfam" id="PF00098">
    <property type="entry name" value="zf-CCHC"/>
    <property type="match status" value="1"/>
</dbReference>
<comment type="caution">
    <text evidence="4">The sequence shown here is derived from an EMBL/GenBank/DDBJ whole genome shotgun (WGS) entry which is preliminary data.</text>
</comment>
<feature type="domain" description="CCHC-type" evidence="3">
    <location>
        <begin position="8"/>
        <end position="21"/>
    </location>
</feature>
<feature type="region of interest" description="Disordered" evidence="2">
    <location>
        <begin position="32"/>
        <end position="60"/>
    </location>
</feature>
<dbReference type="Gene3D" id="4.10.60.10">
    <property type="entry name" value="Zinc finger, CCHC-type"/>
    <property type="match status" value="1"/>
</dbReference>
<accession>A0A2K3K3W1</accession>
<keyword evidence="1" id="KW-0863">Zinc-finger</keyword>
<evidence type="ECO:0000256" key="2">
    <source>
        <dbReference type="SAM" id="MobiDB-lite"/>
    </source>
</evidence>
<sequence length="60" mass="6820">MKLTDDTCYSCGGKGHRSNVCSSSRVVGVVEERDDDDYEHPVDKDEYTEAKFAEEESDER</sequence>
<name>A0A2K3K3W1_TRIPR</name>
<keyword evidence="1" id="KW-0862">Zinc</keyword>
<dbReference type="GO" id="GO:0008270">
    <property type="term" value="F:zinc ion binding"/>
    <property type="evidence" value="ECO:0007669"/>
    <property type="project" value="UniProtKB-KW"/>
</dbReference>